<evidence type="ECO:0000313" key="1">
    <source>
        <dbReference type="EMBL" id="SHE53429.1"/>
    </source>
</evidence>
<dbReference type="EMBL" id="FQUW01000006">
    <property type="protein sequence ID" value="SHE53429.1"/>
    <property type="molecule type" value="Genomic_DNA"/>
</dbReference>
<evidence type="ECO:0000313" key="2">
    <source>
        <dbReference type="Proteomes" id="UP000184196"/>
    </source>
</evidence>
<gene>
    <name evidence="1" type="ORF">SAMN02745218_00445</name>
</gene>
<dbReference type="AlphaFoldDB" id="A0A1M4U9L2"/>
<accession>A0A1M4U9L2</accession>
<keyword evidence="2" id="KW-1185">Reference proteome</keyword>
<dbReference type="InterPro" id="IPR009078">
    <property type="entry name" value="Ferritin-like_SF"/>
</dbReference>
<evidence type="ECO:0008006" key="3">
    <source>
        <dbReference type="Google" id="ProtNLM"/>
    </source>
</evidence>
<sequence length="80" mass="9448">MNKLDLLYDALTDKLWSQHFYNEQFLMIVNPIARNLFARLRDEESQHVLTLHRAIAAMEANPFPPSRILPGLNKNPRYRL</sequence>
<dbReference type="OrthoDB" id="2990828at2"/>
<proteinExistence type="predicted"/>
<dbReference type="Proteomes" id="UP000184196">
    <property type="component" value="Unassembled WGS sequence"/>
</dbReference>
<dbReference type="RefSeq" id="WP_027356533.1">
    <property type="nucleotide sequence ID" value="NZ_FQUW01000006.1"/>
</dbReference>
<organism evidence="1 2">
    <name type="scientific">Desulfofundulus australicus DSM 11792</name>
    <dbReference type="NCBI Taxonomy" id="1121425"/>
    <lineage>
        <taxon>Bacteria</taxon>
        <taxon>Bacillati</taxon>
        <taxon>Bacillota</taxon>
        <taxon>Clostridia</taxon>
        <taxon>Eubacteriales</taxon>
        <taxon>Peptococcaceae</taxon>
        <taxon>Desulfofundulus</taxon>
    </lineage>
</organism>
<protein>
    <recommendedName>
        <fullName evidence="3">Rubrerythrin</fullName>
    </recommendedName>
</protein>
<dbReference type="SUPFAM" id="SSF47240">
    <property type="entry name" value="Ferritin-like"/>
    <property type="match status" value="1"/>
</dbReference>
<name>A0A1M4U9L2_9FIRM</name>
<reference evidence="2" key="1">
    <citation type="submission" date="2016-11" db="EMBL/GenBank/DDBJ databases">
        <authorList>
            <person name="Varghese N."/>
            <person name="Submissions S."/>
        </authorList>
    </citation>
    <scope>NUCLEOTIDE SEQUENCE [LARGE SCALE GENOMIC DNA]</scope>
    <source>
        <strain evidence="2">DSM 11792</strain>
    </source>
</reference>